<accession>A0AAV3QNR9</accession>
<sequence length="130" mass="14602">MIVTSLADYGLQLSWLQRFFKHVLLVIHMIFLDVFHGICDNMTLAFYLVAYHDIGGIACRRIWDSSGSSSGHAPVFRASSTTLSESQLSAVEEHVHNSCVHVQPLPESEFSHEELPPSEICDVSRMLNIE</sequence>
<protein>
    <submittedName>
        <fullName evidence="1">Uncharacterized protein</fullName>
    </submittedName>
</protein>
<evidence type="ECO:0000313" key="2">
    <source>
        <dbReference type="Proteomes" id="UP001454036"/>
    </source>
</evidence>
<dbReference type="Proteomes" id="UP001454036">
    <property type="component" value="Unassembled WGS sequence"/>
</dbReference>
<organism evidence="1 2">
    <name type="scientific">Lithospermum erythrorhizon</name>
    <name type="common">Purple gromwell</name>
    <name type="synonym">Lithospermum officinale var. erythrorhizon</name>
    <dbReference type="NCBI Taxonomy" id="34254"/>
    <lineage>
        <taxon>Eukaryota</taxon>
        <taxon>Viridiplantae</taxon>
        <taxon>Streptophyta</taxon>
        <taxon>Embryophyta</taxon>
        <taxon>Tracheophyta</taxon>
        <taxon>Spermatophyta</taxon>
        <taxon>Magnoliopsida</taxon>
        <taxon>eudicotyledons</taxon>
        <taxon>Gunneridae</taxon>
        <taxon>Pentapetalae</taxon>
        <taxon>asterids</taxon>
        <taxon>lamiids</taxon>
        <taxon>Boraginales</taxon>
        <taxon>Boraginaceae</taxon>
        <taxon>Boraginoideae</taxon>
        <taxon>Lithospermeae</taxon>
        <taxon>Lithospermum</taxon>
    </lineage>
</organism>
<reference evidence="1 2" key="1">
    <citation type="submission" date="2024-01" db="EMBL/GenBank/DDBJ databases">
        <title>The complete chloroplast genome sequence of Lithospermum erythrorhizon: insights into the phylogenetic relationship among Boraginaceae species and the maternal lineages of purple gromwells.</title>
        <authorList>
            <person name="Okada T."/>
            <person name="Watanabe K."/>
        </authorList>
    </citation>
    <scope>NUCLEOTIDE SEQUENCE [LARGE SCALE GENOMIC DNA]</scope>
</reference>
<keyword evidence="2" id="KW-1185">Reference proteome</keyword>
<comment type="caution">
    <text evidence="1">The sequence shown here is derived from an EMBL/GenBank/DDBJ whole genome shotgun (WGS) entry which is preliminary data.</text>
</comment>
<name>A0AAV3QNR9_LITER</name>
<gene>
    <name evidence="1" type="ORF">LIER_20441</name>
</gene>
<dbReference type="EMBL" id="BAABME010005193">
    <property type="protein sequence ID" value="GAA0164911.1"/>
    <property type="molecule type" value="Genomic_DNA"/>
</dbReference>
<evidence type="ECO:0000313" key="1">
    <source>
        <dbReference type="EMBL" id="GAA0164911.1"/>
    </source>
</evidence>
<dbReference type="AlphaFoldDB" id="A0AAV3QNR9"/>
<proteinExistence type="predicted"/>